<dbReference type="GO" id="GO:0016491">
    <property type="term" value="F:oxidoreductase activity"/>
    <property type="evidence" value="ECO:0007669"/>
    <property type="project" value="InterPro"/>
</dbReference>
<dbReference type="RefSeq" id="WP_055055452.1">
    <property type="nucleotide sequence ID" value="NZ_CZBA01000002.1"/>
</dbReference>
<dbReference type="Pfam" id="PF02915">
    <property type="entry name" value="Rubrerythrin"/>
    <property type="match status" value="1"/>
</dbReference>
<protein>
    <submittedName>
        <fullName evidence="2">Spore coat protein</fullName>
    </submittedName>
</protein>
<reference evidence="2 3" key="1">
    <citation type="submission" date="2015-09" db="EMBL/GenBank/DDBJ databases">
        <authorList>
            <consortium name="Pathogen Informatics"/>
        </authorList>
    </citation>
    <scope>NUCLEOTIDE SEQUENCE [LARGE SCALE GENOMIC DNA]</scope>
    <source>
        <strain evidence="2 3">2789STDY5834921</strain>
    </source>
</reference>
<dbReference type="Pfam" id="PF07875">
    <property type="entry name" value="Coat_F"/>
    <property type="match status" value="1"/>
</dbReference>
<organism evidence="2 3">
    <name type="scientific">Blautia obeum</name>
    <dbReference type="NCBI Taxonomy" id="40520"/>
    <lineage>
        <taxon>Bacteria</taxon>
        <taxon>Bacillati</taxon>
        <taxon>Bacillota</taxon>
        <taxon>Clostridia</taxon>
        <taxon>Lachnospirales</taxon>
        <taxon>Lachnospiraceae</taxon>
        <taxon>Blautia</taxon>
    </lineage>
</organism>
<dbReference type="GO" id="GO:0046872">
    <property type="term" value="F:metal ion binding"/>
    <property type="evidence" value="ECO:0007669"/>
    <property type="project" value="InterPro"/>
</dbReference>
<gene>
    <name evidence="2" type="ORF">ERS852533_00678</name>
</gene>
<dbReference type="OrthoDB" id="1706542at2"/>
<keyword evidence="2" id="KW-0167">Capsid protein</keyword>
<proteinExistence type="predicted"/>
<dbReference type="InterPro" id="IPR012347">
    <property type="entry name" value="Ferritin-like"/>
</dbReference>
<keyword evidence="2" id="KW-0946">Virion</keyword>
<dbReference type="CDD" id="cd00657">
    <property type="entry name" value="Ferritin_like"/>
    <property type="match status" value="1"/>
</dbReference>
<dbReference type="Gene3D" id="1.20.1260.10">
    <property type="match status" value="1"/>
</dbReference>
<dbReference type="InterPro" id="IPR003251">
    <property type="entry name" value="Rr_diiron-bd_dom"/>
</dbReference>
<feature type="domain" description="Rubrerythrin diiron-binding" evidence="1">
    <location>
        <begin position="14"/>
        <end position="58"/>
    </location>
</feature>
<dbReference type="AlphaFoldDB" id="A0A174LH62"/>
<dbReference type="SUPFAM" id="SSF47240">
    <property type="entry name" value="Ferritin-like"/>
    <property type="match status" value="1"/>
</dbReference>
<accession>A0A174LH62</accession>
<evidence type="ECO:0000313" key="2">
    <source>
        <dbReference type="EMBL" id="CUP21408.1"/>
    </source>
</evidence>
<dbReference type="EMBL" id="CZBA01000002">
    <property type="protein sequence ID" value="CUP21408.1"/>
    <property type="molecule type" value="Genomic_DNA"/>
</dbReference>
<dbReference type="InterPro" id="IPR012851">
    <property type="entry name" value="Spore_coat_CotF-like"/>
</dbReference>
<evidence type="ECO:0000313" key="3">
    <source>
        <dbReference type="Proteomes" id="UP000095413"/>
    </source>
</evidence>
<name>A0A174LH62_9FIRM</name>
<evidence type="ECO:0000259" key="1">
    <source>
        <dbReference type="Pfam" id="PF02915"/>
    </source>
</evidence>
<dbReference type="InterPro" id="IPR009078">
    <property type="entry name" value="Ferritin-like_SF"/>
</dbReference>
<dbReference type="Proteomes" id="UP000095413">
    <property type="component" value="Unassembled WGS sequence"/>
</dbReference>
<sequence>MILKEKERTTIEDLQTQEKSCIEKYGRYAQQAKDPELKNLFQTLQQKEREHYDSLDRVLRGEVPQCNCNDSDGRDYQPKATYTAMSSPEDKQQDSFLATDCIATEKLVSGEYNSEVFAFGDSGVRKLLADIQVEEQNHAEMLYKYKMANNMA</sequence>